<evidence type="ECO:0000256" key="1">
    <source>
        <dbReference type="SAM" id="Phobius"/>
    </source>
</evidence>
<reference evidence="2" key="1">
    <citation type="submission" date="2020-05" db="EMBL/GenBank/DDBJ databases">
        <title>WGS assembly of Panicum virgatum.</title>
        <authorList>
            <person name="Lovell J.T."/>
            <person name="Jenkins J."/>
            <person name="Shu S."/>
            <person name="Juenger T.E."/>
            <person name="Schmutz J."/>
        </authorList>
    </citation>
    <scope>NUCLEOTIDE SEQUENCE</scope>
    <source>
        <strain evidence="2">AP13</strain>
    </source>
</reference>
<dbReference type="AlphaFoldDB" id="A0A8T0TDD8"/>
<name>A0A8T0TDD8_PANVG</name>
<dbReference type="EMBL" id="CM029043">
    <property type="protein sequence ID" value="KAG2609691.1"/>
    <property type="molecule type" value="Genomic_DNA"/>
</dbReference>
<keyword evidence="1" id="KW-0812">Transmembrane</keyword>
<gene>
    <name evidence="2" type="ORF">PVAP13_4KG061500</name>
</gene>
<dbReference type="Proteomes" id="UP000823388">
    <property type="component" value="Chromosome 4K"/>
</dbReference>
<dbReference type="EMBL" id="CM029043">
    <property type="protein sequence ID" value="KAG2609695.1"/>
    <property type="molecule type" value="Genomic_DNA"/>
</dbReference>
<keyword evidence="3" id="KW-1185">Reference proteome</keyword>
<comment type="caution">
    <text evidence="2">The sequence shown here is derived from an EMBL/GenBank/DDBJ whole genome shotgun (WGS) entry which is preliminary data.</text>
</comment>
<accession>A0A8T0TDD8</accession>
<evidence type="ECO:0000313" key="3">
    <source>
        <dbReference type="Proteomes" id="UP000823388"/>
    </source>
</evidence>
<organism evidence="2 3">
    <name type="scientific">Panicum virgatum</name>
    <name type="common">Blackwell switchgrass</name>
    <dbReference type="NCBI Taxonomy" id="38727"/>
    <lineage>
        <taxon>Eukaryota</taxon>
        <taxon>Viridiplantae</taxon>
        <taxon>Streptophyta</taxon>
        <taxon>Embryophyta</taxon>
        <taxon>Tracheophyta</taxon>
        <taxon>Spermatophyta</taxon>
        <taxon>Magnoliopsida</taxon>
        <taxon>Liliopsida</taxon>
        <taxon>Poales</taxon>
        <taxon>Poaceae</taxon>
        <taxon>PACMAD clade</taxon>
        <taxon>Panicoideae</taxon>
        <taxon>Panicodae</taxon>
        <taxon>Paniceae</taxon>
        <taxon>Panicinae</taxon>
        <taxon>Panicum</taxon>
        <taxon>Panicum sect. Hiantes</taxon>
    </lineage>
</organism>
<feature type="transmembrane region" description="Helical" evidence="1">
    <location>
        <begin position="67"/>
        <end position="88"/>
    </location>
</feature>
<sequence>MEVASLLLLAAQISTSRLPGIPALLHLIGQGLKHREEDDMENCSYVIRRCASFMGQIMFCRPEMQRFVHLFICSSITLFSILFRKYIFTVIKNFWLDRFNLDSLFYVEVPCSKILWCNLYIEISRCIFRVPDI</sequence>
<keyword evidence="1" id="KW-0472">Membrane</keyword>
<evidence type="ECO:0000313" key="2">
    <source>
        <dbReference type="EMBL" id="KAG2609691.1"/>
    </source>
</evidence>
<keyword evidence="1" id="KW-1133">Transmembrane helix</keyword>
<proteinExistence type="predicted"/>
<protein>
    <submittedName>
        <fullName evidence="2">Uncharacterized protein</fullName>
    </submittedName>
</protein>